<dbReference type="PANTHER" id="PTHR44051">
    <property type="entry name" value="GLUTATHIONE S-TRANSFERASE-RELATED"/>
    <property type="match status" value="1"/>
</dbReference>
<dbReference type="PROSITE" id="PS50405">
    <property type="entry name" value="GST_CTER"/>
    <property type="match status" value="1"/>
</dbReference>
<dbReference type="Pfam" id="PF00043">
    <property type="entry name" value="GST_C"/>
    <property type="match status" value="1"/>
</dbReference>
<accession>A0A1E7ZCV3</accession>
<dbReference type="RefSeq" id="WP_070124932.1">
    <property type="nucleotide sequence ID" value="NZ_MDHN01000015.1"/>
</dbReference>
<reference evidence="4 5" key="1">
    <citation type="submission" date="2016-08" db="EMBL/GenBank/DDBJ databases">
        <authorList>
            <person name="Seilhamer J.J."/>
        </authorList>
    </citation>
    <scope>NUCLEOTIDE SEQUENCE [LARGE SCALE GENOMIC DNA]</scope>
    <source>
        <strain evidence="4 5">KCTC 42603</strain>
    </source>
</reference>
<comment type="similarity">
    <text evidence="1">Belongs to the GST superfamily.</text>
</comment>
<dbReference type="SFLD" id="SFLDS00019">
    <property type="entry name" value="Glutathione_Transferase_(cytos"/>
    <property type="match status" value="1"/>
</dbReference>
<dbReference type="Proteomes" id="UP000175691">
    <property type="component" value="Unassembled WGS sequence"/>
</dbReference>
<dbReference type="InterPro" id="IPR040079">
    <property type="entry name" value="Glutathione_S-Trfase"/>
</dbReference>
<sequence length="210" mass="24002">MYTLYGFPRTRSVRVAWALEELGLPYEYKLINLRKGEHKSVDFLALNPAGKIPTLLTENGPMSESAATVTWLMDKHGYQEFMPTLGSTQRMLYEQAMMFLVAELEQPLWNMAKHDFALPEQYRIEKMQDVAKFEFSVALKTFAELLGDQGYLTGHMFTGVDIVAGHILSWAKGNKLDLTYDNVKAYAERVLGRPSYEAAWKNETSYLPVE</sequence>
<feature type="domain" description="GST N-terminal" evidence="2">
    <location>
        <begin position="1"/>
        <end position="80"/>
    </location>
</feature>
<dbReference type="STRING" id="1656094.BFC18_08980"/>
<dbReference type="InterPro" id="IPR036282">
    <property type="entry name" value="Glutathione-S-Trfase_C_sf"/>
</dbReference>
<dbReference type="PROSITE" id="PS50404">
    <property type="entry name" value="GST_NTER"/>
    <property type="match status" value="1"/>
</dbReference>
<keyword evidence="4" id="KW-0808">Transferase</keyword>
<dbReference type="SUPFAM" id="SSF52833">
    <property type="entry name" value="Thioredoxin-like"/>
    <property type="match status" value="1"/>
</dbReference>
<name>A0A1E7ZCV3_9ALTE</name>
<evidence type="ECO:0000313" key="5">
    <source>
        <dbReference type="Proteomes" id="UP000175691"/>
    </source>
</evidence>
<dbReference type="PANTHER" id="PTHR44051:SF8">
    <property type="entry name" value="GLUTATHIONE S-TRANSFERASE GSTA"/>
    <property type="match status" value="1"/>
</dbReference>
<dbReference type="Gene3D" id="3.40.30.10">
    <property type="entry name" value="Glutaredoxin"/>
    <property type="match status" value="1"/>
</dbReference>
<dbReference type="CDD" id="cd03046">
    <property type="entry name" value="GST_N_GTT1_like"/>
    <property type="match status" value="1"/>
</dbReference>
<dbReference type="SFLD" id="SFLDG00358">
    <property type="entry name" value="Main_(cytGST)"/>
    <property type="match status" value="1"/>
</dbReference>
<gene>
    <name evidence="4" type="ORF">BFC18_08980</name>
</gene>
<dbReference type="InterPro" id="IPR036249">
    <property type="entry name" value="Thioredoxin-like_sf"/>
</dbReference>
<comment type="caution">
    <text evidence="4">The sequence shown here is derived from an EMBL/GenBank/DDBJ whole genome shotgun (WGS) entry which is preliminary data.</text>
</comment>
<dbReference type="SUPFAM" id="SSF47616">
    <property type="entry name" value="GST C-terminal domain-like"/>
    <property type="match status" value="1"/>
</dbReference>
<dbReference type="InterPro" id="IPR010987">
    <property type="entry name" value="Glutathione-S-Trfase_C-like"/>
</dbReference>
<dbReference type="SFLD" id="SFLDG01150">
    <property type="entry name" value="Main.1:_Beta-like"/>
    <property type="match status" value="1"/>
</dbReference>
<dbReference type="InterPro" id="IPR004046">
    <property type="entry name" value="GST_C"/>
</dbReference>
<evidence type="ECO:0000313" key="4">
    <source>
        <dbReference type="EMBL" id="OFC71282.1"/>
    </source>
</evidence>
<organism evidence="4 5">
    <name type="scientific">Alteromonas confluentis</name>
    <dbReference type="NCBI Taxonomy" id="1656094"/>
    <lineage>
        <taxon>Bacteria</taxon>
        <taxon>Pseudomonadati</taxon>
        <taxon>Pseudomonadota</taxon>
        <taxon>Gammaproteobacteria</taxon>
        <taxon>Alteromonadales</taxon>
        <taxon>Alteromonadaceae</taxon>
        <taxon>Alteromonas/Salinimonas group</taxon>
        <taxon>Alteromonas</taxon>
    </lineage>
</organism>
<dbReference type="InterPro" id="IPR004045">
    <property type="entry name" value="Glutathione_S-Trfase_N"/>
</dbReference>
<evidence type="ECO:0000256" key="1">
    <source>
        <dbReference type="RuleBase" id="RU003494"/>
    </source>
</evidence>
<dbReference type="EMBL" id="MDHN01000015">
    <property type="protein sequence ID" value="OFC71282.1"/>
    <property type="molecule type" value="Genomic_DNA"/>
</dbReference>
<feature type="domain" description="GST C-terminal" evidence="3">
    <location>
        <begin position="91"/>
        <end position="209"/>
    </location>
</feature>
<dbReference type="Pfam" id="PF02798">
    <property type="entry name" value="GST_N"/>
    <property type="match status" value="1"/>
</dbReference>
<evidence type="ECO:0000259" key="3">
    <source>
        <dbReference type="PROSITE" id="PS50405"/>
    </source>
</evidence>
<keyword evidence="5" id="KW-1185">Reference proteome</keyword>
<dbReference type="AlphaFoldDB" id="A0A1E7ZCV3"/>
<evidence type="ECO:0000259" key="2">
    <source>
        <dbReference type="PROSITE" id="PS50404"/>
    </source>
</evidence>
<dbReference type="Gene3D" id="1.20.1050.10">
    <property type="match status" value="1"/>
</dbReference>
<dbReference type="OrthoDB" id="5740960at2"/>
<protein>
    <submittedName>
        <fullName evidence="4">Glutathione S-transferase</fullName>
    </submittedName>
</protein>
<dbReference type="GO" id="GO:0016740">
    <property type="term" value="F:transferase activity"/>
    <property type="evidence" value="ECO:0007669"/>
    <property type="project" value="UniProtKB-KW"/>
</dbReference>
<proteinExistence type="inferred from homology"/>